<dbReference type="EMBL" id="JAXARY010000003">
    <property type="protein sequence ID" value="MDX8126643.1"/>
    <property type="molecule type" value="Genomic_DNA"/>
</dbReference>
<keyword evidence="2" id="KW-1185">Reference proteome</keyword>
<dbReference type="RefSeq" id="WP_319960769.1">
    <property type="nucleotide sequence ID" value="NZ_JAXARY010000003.1"/>
</dbReference>
<sequence>MKVDLDYMAKQLEVFISADTARITIENLIKSDLPAIENDEFTEKFIFHIELAIDNQLIGTDSGCAFCLKDIGIIQSLSGSYHYGAIPIRLTQIGHDFALSLNNKDVLSKLKSEFKDAPFKAIFETGQKLLEFYAQKKLESIMKRMRITSRSRSFLASLVTGQLQTAHASHFMRRL</sequence>
<gene>
    <name evidence="1" type="ORF">QLH52_05070</name>
</gene>
<evidence type="ECO:0000313" key="1">
    <source>
        <dbReference type="EMBL" id="MDX8126643.1"/>
    </source>
</evidence>
<comment type="caution">
    <text evidence="1">The sequence shown here is derived from an EMBL/GenBank/DDBJ whole genome shotgun (WGS) entry which is preliminary data.</text>
</comment>
<evidence type="ECO:0008006" key="3">
    <source>
        <dbReference type="Google" id="ProtNLM"/>
    </source>
</evidence>
<organism evidence="1 2">
    <name type="scientific">Methylomonas defluvii</name>
    <dbReference type="NCBI Taxonomy" id="3045149"/>
    <lineage>
        <taxon>Bacteria</taxon>
        <taxon>Pseudomonadati</taxon>
        <taxon>Pseudomonadota</taxon>
        <taxon>Gammaproteobacteria</taxon>
        <taxon>Methylococcales</taxon>
        <taxon>Methylococcaceae</taxon>
        <taxon>Methylomonas</taxon>
    </lineage>
</organism>
<reference evidence="1 2" key="1">
    <citation type="submission" date="2023-11" db="EMBL/GenBank/DDBJ databases">
        <authorList>
            <person name="Ouyang M.-Y."/>
        </authorList>
    </citation>
    <scope>NUCLEOTIDE SEQUENCE [LARGE SCALE GENOMIC DNA]</scope>
    <source>
        <strain evidence="1 2">OY6</strain>
    </source>
</reference>
<evidence type="ECO:0000313" key="2">
    <source>
        <dbReference type="Proteomes" id="UP001284537"/>
    </source>
</evidence>
<name>A0ABU4UBV0_9GAMM</name>
<accession>A0ABU4UBV0</accession>
<proteinExistence type="predicted"/>
<protein>
    <recommendedName>
        <fullName evidence="3">DUF2513 domain-containing protein</fullName>
    </recommendedName>
</protein>
<dbReference type="Proteomes" id="UP001284537">
    <property type="component" value="Unassembled WGS sequence"/>
</dbReference>